<dbReference type="AlphaFoldDB" id="A0A5N5TCJ3"/>
<reference evidence="1 2" key="1">
    <citation type="journal article" date="2019" name="PLoS Biol.">
        <title>Sex chromosomes control vertical transmission of feminizing Wolbachia symbionts in an isopod.</title>
        <authorList>
            <person name="Becking T."/>
            <person name="Chebbi M.A."/>
            <person name="Giraud I."/>
            <person name="Moumen B."/>
            <person name="Laverre T."/>
            <person name="Caubet Y."/>
            <person name="Peccoud J."/>
            <person name="Gilbert C."/>
            <person name="Cordaux R."/>
        </authorList>
    </citation>
    <scope>NUCLEOTIDE SEQUENCE [LARGE SCALE GENOMIC DNA]</scope>
    <source>
        <strain evidence="1">ANa2</strain>
        <tissue evidence="1">Whole body excluding digestive tract and cuticle</tissue>
    </source>
</reference>
<dbReference type="GO" id="GO:0007218">
    <property type="term" value="P:neuropeptide signaling pathway"/>
    <property type="evidence" value="ECO:0007669"/>
    <property type="project" value="InterPro"/>
</dbReference>
<proteinExistence type="predicted"/>
<name>A0A5N5TCJ3_9CRUS</name>
<dbReference type="InterPro" id="IPR006825">
    <property type="entry name" value="Eclosion"/>
</dbReference>
<dbReference type="Pfam" id="PF04736">
    <property type="entry name" value="Eclosion"/>
    <property type="match status" value="1"/>
</dbReference>
<dbReference type="Proteomes" id="UP000326759">
    <property type="component" value="Unassembled WGS sequence"/>
</dbReference>
<protein>
    <submittedName>
        <fullName evidence="1">Eclosion hormone</fullName>
    </submittedName>
</protein>
<organism evidence="1 2">
    <name type="scientific">Armadillidium nasatum</name>
    <dbReference type="NCBI Taxonomy" id="96803"/>
    <lineage>
        <taxon>Eukaryota</taxon>
        <taxon>Metazoa</taxon>
        <taxon>Ecdysozoa</taxon>
        <taxon>Arthropoda</taxon>
        <taxon>Crustacea</taxon>
        <taxon>Multicrustacea</taxon>
        <taxon>Malacostraca</taxon>
        <taxon>Eumalacostraca</taxon>
        <taxon>Peracarida</taxon>
        <taxon>Isopoda</taxon>
        <taxon>Oniscidea</taxon>
        <taxon>Crinocheta</taxon>
        <taxon>Armadillidiidae</taxon>
        <taxon>Armadillidium</taxon>
    </lineage>
</organism>
<sequence>MISIKEIKDLKNFFLYQRRSTIVKVNLRNCGHCKEIYGDYFNGQACAENCILTKGQAAPDCNDPVTFKRFLKKLM</sequence>
<keyword evidence="2" id="KW-1185">Reference proteome</keyword>
<gene>
    <name evidence="1" type="primary">Eh_1</name>
    <name evidence="1" type="ORF">Anas_07352</name>
</gene>
<evidence type="ECO:0000313" key="1">
    <source>
        <dbReference type="EMBL" id="KAB7503977.1"/>
    </source>
</evidence>
<accession>A0A5N5TCJ3</accession>
<dbReference type="GO" id="GO:0018990">
    <property type="term" value="P:ecdysis, chitin-based cuticle"/>
    <property type="evidence" value="ECO:0007669"/>
    <property type="project" value="InterPro"/>
</dbReference>
<dbReference type="EMBL" id="SEYY01004056">
    <property type="protein sequence ID" value="KAB7503977.1"/>
    <property type="molecule type" value="Genomic_DNA"/>
</dbReference>
<evidence type="ECO:0000313" key="2">
    <source>
        <dbReference type="Proteomes" id="UP000326759"/>
    </source>
</evidence>
<dbReference type="GO" id="GO:0008255">
    <property type="term" value="F:ecdysis-triggering hormone activity"/>
    <property type="evidence" value="ECO:0007669"/>
    <property type="project" value="InterPro"/>
</dbReference>
<comment type="caution">
    <text evidence="1">The sequence shown here is derived from an EMBL/GenBank/DDBJ whole genome shotgun (WGS) entry which is preliminary data.</text>
</comment>
<dbReference type="OrthoDB" id="6432957at2759"/>